<dbReference type="GO" id="GO:0016491">
    <property type="term" value="F:oxidoreductase activity"/>
    <property type="evidence" value="ECO:0007669"/>
    <property type="project" value="UniProtKB-KW"/>
</dbReference>
<dbReference type="OrthoDB" id="655030at2759"/>
<dbReference type="PANTHER" id="PTHR46865:SF7">
    <property type="entry name" value="MONOOXYGENASE, PUTATIVE (AFU_ORTHOLOGUE AFUA_8G07040)-RELATED"/>
    <property type="match status" value="1"/>
</dbReference>
<proteinExistence type="predicted"/>
<dbReference type="GO" id="GO:0071949">
    <property type="term" value="F:FAD binding"/>
    <property type="evidence" value="ECO:0007669"/>
    <property type="project" value="InterPro"/>
</dbReference>
<protein>
    <submittedName>
        <fullName evidence="5">FAD/NAD(P)-binding domain-containing protein</fullName>
    </submittedName>
</protein>
<keyword evidence="6" id="KW-1185">Reference proteome</keyword>
<gene>
    <name evidence="5" type="ORF">P171DRAFT_264209</name>
</gene>
<feature type="domain" description="FAD-binding" evidence="4">
    <location>
        <begin position="4"/>
        <end position="358"/>
    </location>
</feature>
<evidence type="ECO:0000256" key="1">
    <source>
        <dbReference type="ARBA" id="ARBA00022630"/>
    </source>
</evidence>
<organism evidence="5 6">
    <name type="scientific">Karstenula rhodostoma CBS 690.94</name>
    <dbReference type="NCBI Taxonomy" id="1392251"/>
    <lineage>
        <taxon>Eukaryota</taxon>
        <taxon>Fungi</taxon>
        <taxon>Dikarya</taxon>
        <taxon>Ascomycota</taxon>
        <taxon>Pezizomycotina</taxon>
        <taxon>Dothideomycetes</taxon>
        <taxon>Pleosporomycetidae</taxon>
        <taxon>Pleosporales</taxon>
        <taxon>Massarineae</taxon>
        <taxon>Didymosphaeriaceae</taxon>
        <taxon>Karstenula</taxon>
    </lineage>
</organism>
<dbReference type="InterPro" id="IPR036188">
    <property type="entry name" value="FAD/NAD-bd_sf"/>
</dbReference>
<evidence type="ECO:0000313" key="5">
    <source>
        <dbReference type="EMBL" id="KAF2445342.1"/>
    </source>
</evidence>
<dbReference type="PRINTS" id="PR00420">
    <property type="entry name" value="RNGMNOXGNASE"/>
</dbReference>
<dbReference type="EMBL" id="MU001499">
    <property type="protein sequence ID" value="KAF2445342.1"/>
    <property type="molecule type" value="Genomic_DNA"/>
</dbReference>
<evidence type="ECO:0000256" key="3">
    <source>
        <dbReference type="ARBA" id="ARBA00023002"/>
    </source>
</evidence>
<dbReference type="AlphaFoldDB" id="A0A9P4UDN5"/>
<dbReference type="SUPFAM" id="SSF51905">
    <property type="entry name" value="FAD/NAD(P)-binding domain"/>
    <property type="match status" value="1"/>
</dbReference>
<comment type="caution">
    <text evidence="5">The sequence shown here is derived from an EMBL/GenBank/DDBJ whole genome shotgun (WGS) entry which is preliminary data.</text>
</comment>
<dbReference type="Pfam" id="PF01494">
    <property type="entry name" value="FAD_binding_3"/>
    <property type="match status" value="1"/>
</dbReference>
<evidence type="ECO:0000259" key="4">
    <source>
        <dbReference type="Pfam" id="PF01494"/>
    </source>
</evidence>
<dbReference type="InterPro" id="IPR051704">
    <property type="entry name" value="FAD_aromatic-hydroxylase"/>
</dbReference>
<dbReference type="Gene3D" id="3.50.50.60">
    <property type="entry name" value="FAD/NAD(P)-binding domain"/>
    <property type="match status" value="1"/>
</dbReference>
<keyword evidence="1" id="KW-0285">Flavoprotein</keyword>
<name>A0A9P4UDN5_9PLEO</name>
<keyword evidence="2" id="KW-0274">FAD</keyword>
<dbReference type="PANTHER" id="PTHR46865">
    <property type="entry name" value="OXIDOREDUCTASE-RELATED"/>
    <property type="match status" value="1"/>
</dbReference>
<sequence length="430" mass="46609">MPLKILIVGAGVAGPALAILLQRADPLHHITVIERAPSLRASGLQLDFKAQGMPIMRKMGLLDAMRAHRVDETGAELVGAKGECLASYGIRGDAGTEGVNGGVTNELEIMRGDMVKVLVDASVADRRKLDESGVRGGGLKYVFGASVRGFAQKEGEGVDVTFQDGREERFDLVVGADGQNSRTRKMMFGEEVDREAFKELGSQVAYFNVPRGEGDGTLARIFFTARSRAILARNGGRPQTQVYLFSQTNMEKTKASYGKSLAEQKAVWRETFTGAGWETERFLEGMRTADDFYSHQLAQVKLPALYKGRVALLGDAGYCPSVLTGKGTTSAFIGAYVLAGELARQPSNVDAGLKAYNETMKEPVGLAQVIGGNMALPSSPLAVWFIRNGLWAVSSLRIDKLIMKLMPEQKEATGLETWPLPEYPELNLAE</sequence>
<reference evidence="5" key="1">
    <citation type="journal article" date="2020" name="Stud. Mycol.">
        <title>101 Dothideomycetes genomes: a test case for predicting lifestyles and emergence of pathogens.</title>
        <authorList>
            <person name="Haridas S."/>
            <person name="Albert R."/>
            <person name="Binder M."/>
            <person name="Bloem J."/>
            <person name="Labutti K."/>
            <person name="Salamov A."/>
            <person name="Andreopoulos B."/>
            <person name="Baker S."/>
            <person name="Barry K."/>
            <person name="Bills G."/>
            <person name="Bluhm B."/>
            <person name="Cannon C."/>
            <person name="Castanera R."/>
            <person name="Culley D."/>
            <person name="Daum C."/>
            <person name="Ezra D."/>
            <person name="Gonzalez J."/>
            <person name="Henrissat B."/>
            <person name="Kuo A."/>
            <person name="Liang C."/>
            <person name="Lipzen A."/>
            <person name="Lutzoni F."/>
            <person name="Magnuson J."/>
            <person name="Mondo S."/>
            <person name="Nolan M."/>
            <person name="Ohm R."/>
            <person name="Pangilinan J."/>
            <person name="Park H.-J."/>
            <person name="Ramirez L."/>
            <person name="Alfaro M."/>
            <person name="Sun H."/>
            <person name="Tritt A."/>
            <person name="Yoshinaga Y."/>
            <person name="Zwiers L.-H."/>
            <person name="Turgeon B."/>
            <person name="Goodwin S."/>
            <person name="Spatafora J."/>
            <person name="Crous P."/>
            <person name="Grigoriev I."/>
        </authorList>
    </citation>
    <scope>NUCLEOTIDE SEQUENCE</scope>
    <source>
        <strain evidence="5">CBS 690.94</strain>
    </source>
</reference>
<evidence type="ECO:0000256" key="2">
    <source>
        <dbReference type="ARBA" id="ARBA00022827"/>
    </source>
</evidence>
<evidence type="ECO:0000313" key="6">
    <source>
        <dbReference type="Proteomes" id="UP000799764"/>
    </source>
</evidence>
<dbReference type="Proteomes" id="UP000799764">
    <property type="component" value="Unassembled WGS sequence"/>
</dbReference>
<dbReference type="InterPro" id="IPR002938">
    <property type="entry name" value="FAD-bd"/>
</dbReference>
<keyword evidence="3" id="KW-0560">Oxidoreductase</keyword>
<accession>A0A9P4UDN5</accession>
<dbReference type="Gene3D" id="3.30.9.10">
    <property type="entry name" value="D-Amino Acid Oxidase, subunit A, domain 2"/>
    <property type="match status" value="1"/>
</dbReference>